<proteinExistence type="predicted"/>
<dbReference type="Gene3D" id="3.40.50.300">
    <property type="entry name" value="P-loop containing nucleotide triphosphate hydrolases"/>
    <property type="match status" value="1"/>
</dbReference>
<dbReference type="SUPFAM" id="SSF52540">
    <property type="entry name" value="P-loop containing nucleoside triphosphate hydrolases"/>
    <property type="match status" value="1"/>
</dbReference>
<reference evidence="1 2" key="1">
    <citation type="submission" date="2019-03" db="EMBL/GenBank/DDBJ databases">
        <title>Genomic Encyclopedia of Archaeal and Bacterial Type Strains, Phase II (KMG-II): from individual species to whole genera.</title>
        <authorList>
            <person name="Goeker M."/>
        </authorList>
    </citation>
    <scope>NUCLEOTIDE SEQUENCE [LARGE SCALE GENOMIC DNA]</scope>
    <source>
        <strain evidence="1 2">DSM 27697</strain>
    </source>
</reference>
<dbReference type="InterPro" id="IPR004596">
    <property type="entry name" value="Cell_div_suppressor_SulA"/>
</dbReference>
<accession>A0A4R1GLK7</accession>
<keyword evidence="2" id="KW-1185">Reference proteome</keyword>
<comment type="caution">
    <text evidence="1">The sequence shown here is derived from an EMBL/GenBank/DDBJ whole genome shotgun (WGS) entry which is preliminary data.</text>
</comment>
<dbReference type="OrthoDB" id="9811176at2"/>
<dbReference type="GO" id="GO:0009432">
    <property type="term" value="P:SOS response"/>
    <property type="evidence" value="ECO:0007669"/>
    <property type="project" value="InterPro"/>
</dbReference>
<dbReference type="RefSeq" id="WP_132289826.1">
    <property type="nucleotide sequence ID" value="NZ_SMFU01000007.1"/>
</dbReference>
<sequence length="142" mass="15365">MYASAIDYSANPAQAHNAQPSNALTGRVTEIIQHSKEVSLAGLLLPMLAQLSRQNRWLAIVGAPAEISRESLAEAGVDMEHLWFLKPSEKHSTLDLARRALEARTCHAVVSWHSDLDETGMSQLQLSASASDTQGIVVRGGH</sequence>
<dbReference type="GO" id="GO:0051782">
    <property type="term" value="P:negative regulation of cell division"/>
    <property type="evidence" value="ECO:0007669"/>
    <property type="project" value="InterPro"/>
</dbReference>
<dbReference type="EMBL" id="SMFU01000007">
    <property type="protein sequence ID" value="TCK09467.1"/>
    <property type="molecule type" value="Genomic_DNA"/>
</dbReference>
<gene>
    <name evidence="1" type="ORF">CLV83_1577</name>
</gene>
<organism evidence="1 2">
    <name type="scientific">Marinobacterium mangrovicola</name>
    <dbReference type="NCBI Taxonomy" id="1476959"/>
    <lineage>
        <taxon>Bacteria</taxon>
        <taxon>Pseudomonadati</taxon>
        <taxon>Pseudomonadota</taxon>
        <taxon>Gammaproteobacteria</taxon>
        <taxon>Oceanospirillales</taxon>
        <taxon>Oceanospirillaceae</taxon>
        <taxon>Marinobacterium</taxon>
    </lineage>
</organism>
<protein>
    <submittedName>
        <fullName evidence="1">Cell division inhibitor SulA</fullName>
    </submittedName>
</protein>
<evidence type="ECO:0000313" key="2">
    <source>
        <dbReference type="Proteomes" id="UP000294546"/>
    </source>
</evidence>
<dbReference type="InterPro" id="IPR027417">
    <property type="entry name" value="P-loop_NTPase"/>
</dbReference>
<dbReference type="Pfam" id="PF03846">
    <property type="entry name" value="SulA"/>
    <property type="match status" value="1"/>
</dbReference>
<dbReference type="PIRSF" id="PIRSF003093">
    <property type="entry name" value="SulA"/>
    <property type="match status" value="1"/>
</dbReference>
<dbReference type="AlphaFoldDB" id="A0A4R1GLK7"/>
<name>A0A4R1GLK7_9GAMM</name>
<evidence type="ECO:0000313" key="1">
    <source>
        <dbReference type="EMBL" id="TCK09467.1"/>
    </source>
</evidence>
<dbReference type="Proteomes" id="UP000294546">
    <property type="component" value="Unassembled WGS sequence"/>
</dbReference>